<dbReference type="HAMAP" id="MF_01260">
    <property type="entry name" value="Carboxylester"/>
    <property type="match status" value="1"/>
</dbReference>
<comment type="subunit">
    <text evidence="5">Monomer.</text>
</comment>
<dbReference type="Pfam" id="PF00561">
    <property type="entry name" value="Abhydrolase_1"/>
    <property type="match status" value="1"/>
</dbReference>
<protein>
    <recommendedName>
        <fullName evidence="5">Pimeloyl-[acyl-carrier protein] methyl ester esterase</fullName>
        <ecNumber evidence="5">3.1.1.85</ecNumber>
    </recommendedName>
    <alternativeName>
        <fullName evidence="5">Biotin synthesis protein BioH</fullName>
    </alternativeName>
    <alternativeName>
        <fullName evidence="5">Carboxylesterase BioH</fullName>
    </alternativeName>
</protein>
<dbReference type="InterPro" id="IPR029058">
    <property type="entry name" value="AB_hydrolase_fold"/>
</dbReference>
<feature type="domain" description="AB hydrolase-1" evidence="6">
    <location>
        <begin position="12"/>
        <end position="235"/>
    </location>
</feature>
<dbReference type="SUPFAM" id="SSF53474">
    <property type="entry name" value="alpha/beta-Hydrolases"/>
    <property type="match status" value="1"/>
</dbReference>
<dbReference type="RefSeq" id="WP_077411628.1">
    <property type="nucleotide sequence ID" value="NZ_JBHRTS010000007.1"/>
</dbReference>
<comment type="caution">
    <text evidence="7">The sequence shown here is derived from an EMBL/GenBank/DDBJ whole genome shotgun (WGS) entry which is preliminary data.</text>
</comment>
<accession>A0ABV7JEZ6</accession>
<dbReference type="NCBIfam" id="TIGR01738">
    <property type="entry name" value="bioH"/>
    <property type="match status" value="1"/>
</dbReference>
<dbReference type="PANTHER" id="PTHR43798">
    <property type="entry name" value="MONOACYLGLYCEROL LIPASE"/>
    <property type="match status" value="1"/>
</dbReference>
<feature type="active site" evidence="5">
    <location>
        <position position="231"/>
    </location>
</feature>
<comment type="subcellular location">
    <subcellularLocation>
        <location evidence="5">Cytoplasm</location>
    </subcellularLocation>
</comment>
<evidence type="ECO:0000259" key="6">
    <source>
        <dbReference type="Pfam" id="PF00561"/>
    </source>
</evidence>
<gene>
    <name evidence="5 7" type="primary">bioH</name>
    <name evidence="7" type="ORF">ACFODZ_13515</name>
</gene>
<comment type="pathway">
    <text evidence="5">Cofactor biosynthesis; biotin biosynthesis.</text>
</comment>
<dbReference type="InterPro" id="IPR000073">
    <property type="entry name" value="AB_hydrolase_1"/>
</dbReference>
<evidence type="ECO:0000256" key="3">
    <source>
        <dbReference type="ARBA" id="ARBA00022756"/>
    </source>
</evidence>
<keyword evidence="3 5" id="KW-0093">Biotin biosynthesis</keyword>
<comment type="catalytic activity">
    <reaction evidence="5">
        <text>6-carboxyhexanoyl-[ACP] methyl ester + H2O = 6-carboxyhexanoyl-[ACP] + methanol + H(+)</text>
        <dbReference type="Rhea" id="RHEA:42700"/>
        <dbReference type="Rhea" id="RHEA-COMP:9955"/>
        <dbReference type="Rhea" id="RHEA-COMP:10186"/>
        <dbReference type="ChEBI" id="CHEBI:15377"/>
        <dbReference type="ChEBI" id="CHEBI:15378"/>
        <dbReference type="ChEBI" id="CHEBI:17790"/>
        <dbReference type="ChEBI" id="CHEBI:78846"/>
        <dbReference type="ChEBI" id="CHEBI:82735"/>
        <dbReference type="EC" id="3.1.1.85"/>
    </reaction>
</comment>
<dbReference type="Gene3D" id="3.40.50.1820">
    <property type="entry name" value="alpha/beta hydrolase"/>
    <property type="match status" value="1"/>
</dbReference>
<evidence type="ECO:0000256" key="1">
    <source>
        <dbReference type="ARBA" id="ARBA00022487"/>
    </source>
</evidence>
<reference evidence="8" key="1">
    <citation type="journal article" date="2019" name="Int. J. Syst. Evol. Microbiol.">
        <title>The Global Catalogue of Microorganisms (GCM) 10K type strain sequencing project: providing services to taxonomists for standard genome sequencing and annotation.</title>
        <authorList>
            <consortium name="The Broad Institute Genomics Platform"/>
            <consortium name="The Broad Institute Genome Sequencing Center for Infectious Disease"/>
            <person name="Wu L."/>
            <person name="Ma J."/>
        </authorList>
    </citation>
    <scope>NUCLEOTIDE SEQUENCE [LARGE SCALE GENOMIC DNA]</scope>
    <source>
        <strain evidence="8">KCTC 42953</strain>
    </source>
</reference>
<dbReference type="GO" id="GO:0090499">
    <property type="term" value="F:pimelyl-[acyl-carrier protein] methyl ester esterase activity"/>
    <property type="evidence" value="ECO:0007669"/>
    <property type="project" value="UniProtKB-EC"/>
</dbReference>
<feature type="active site" evidence="5">
    <location>
        <position position="204"/>
    </location>
</feature>
<feature type="active site" description="Nucleophile" evidence="5">
    <location>
        <position position="78"/>
    </location>
</feature>
<keyword evidence="2 5" id="KW-0963">Cytoplasm</keyword>
<name>A0ABV7JEZ6_9GAMM</name>
<proteinExistence type="inferred from homology"/>
<dbReference type="PANTHER" id="PTHR43798:SF31">
    <property type="entry name" value="AB HYDROLASE SUPERFAMILY PROTEIN YCLE"/>
    <property type="match status" value="1"/>
</dbReference>
<evidence type="ECO:0000256" key="4">
    <source>
        <dbReference type="ARBA" id="ARBA00022801"/>
    </source>
</evidence>
<evidence type="ECO:0000313" key="7">
    <source>
        <dbReference type="EMBL" id="MFC3195266.1"/>
    </source>
</evidence>
<dbReference type="EMBL" id="JBHRTS010000007">
    <property type="protein sequence ID" value="MFC3195266.1"/>
    <property type="molecule type" value="Genomic_DNA"/>
</dbReference>
<keyword evidence="4 5" id="KW-0378">Hydrolase</keyword>
<dbReference type="EC" id="3.1.1.85" evidence="5"/>
<dbReference type="InterPro" id="IPR010076">
    <property type="entry name" value="BioH"/>
</dbReference>
<dbReference type="InterPro" id="IPR050266">
    <property type="entry name" value="AB_hydrolase_sf"/>
</dbReference>
<comment type="function">
    <text evidence="5">The physiological role of BioH is to remove the methyl group introduced by BioC when the pimeloyl moiety is complete. It allows to synthesize pimeloyl-ACP via the fatty acid synthetic pathway through the hydrolysis of the ester bonds of pimeloyl-ACP esters.</text>
</comment>
<feature type="binding site" evidence="5">
    <location>
        <position position="231"/>
    </location>
    <ligand>
        <name>substrate</name>
    </ligand>
</feature>
<keyword evidence="8" id="KW-1185">Reference proteome</keyword>
<evidence type="ECO:0000313" key="8">
    <source>
        <dbReference type="Proteomes" id="UP001595533"/>
    </source>
</evidence>
<feature type="binding site" evidence="5">
    <location>
        <position position="19"/>
    </location>
    <ligand>
        <name>substrate</name>
    </ligand>
</feature>
<evidence type="ECO:0000256" key="2">
    <source>
        <dbReference type="ARBA" id="ARBA00022490"/>
    </source>
</evidence>
<comment type="caution">
    <text evidence="5">Lacks conserved residue(s) required for the propagation of feature annotation.</text>
</comment>
<feature type="binding site" evidence="5">
    <location>
        <begin position="78"/>
        <end position="79"/>
    </location>
    <ligand>
        <name>substrate</name>
    </ligand>
</feature>
<evidence type="ECO:0000256" key="5">
    <source>
        <dbReference type="HAMAP-Rule" id="MF_01260"/>
    </source>
</evidence>
<organism evidence="7 8">
    <name type="scientific">Marinicella sediminis</name>
    <dbReference type="NCBI Taxonomy" id="1792834"/>
    <lineage>
        <taxon>Bacteria</taxon>
        <taxon>Pseudomonadati</taxon>
        <taxon>Pseudomonadota</taxon>
        <taxon>Gammaproteobacteria</taxon>
        <taxon>Lysobacterales</taxon>
        <taxon>Marinicellaceae</taxon>
        <taxon>Marinicella</taxon>
    </lineage>
</organism>
<dbReference type="Proteomes" id="UP001595533">
    <property type="component" value="Unassembled WGS sequence"/>
</dbReference>
<keyword evidence="1 5" id="KW-0719">Serine esterase</keyword>
<comment type="similarity">
    <text evidence="5">Belongs to the AB hydrolase superfamily. Carboxylesterase BioH family.</text>
</comment>
<sequence>MKIAATRGQGPVLNVLHGWGMNAHLFDDWSVQLANHFQVNLIDLPGHGLNHEEPLNLDLDALAEEASEIPSGIWLGWSMGGMLALNLALKQPTQVQSLIMLCATPCFVARDHWPHGTAVKVLQQFANNLQQDVKQTIQTFLALEVMGVDDERGQLRTLKQKVFERPLPNPQALSAGLQLLEQVDLSGQLKNLQTPSLWISGRRDRLVLPQAMEQAAQLCGGQYQLLRGSGHAPFIRQANELTELILAFINPGQQTNRQDYS</sequence>